<evidence type="ECO:0000313" key="3">
    <source>
        <dbReference type="Ensembl" id="ENSCHIP00000019321.1"/>
    </source>
</evidence>
<keyword evidence="1" id="KW-0175">Coiled coil</keyword>
<dbReference type="OMA" id="SKYNASQ"/>
<reference evidence="3" key="3">
    <citation type="submission" date="2025-09" db="UniProtKB">
        <authorList>
            <consortium name="Ensembl"/>
        </authorList>
    </citation>
    <scope>IDENTIFICATION</scope>
</reference>
<organism evidence="3 4">
    <name type="scientific">Capra hircus</name>
    <name type="common">Goat</name>
    <dbReference type="NCBI Taxonomy" id="9925"/>
    <lineage>
        <taxon>Eukaryota</taxon>
        <taxon>Metazoa</taxon>
        <taxon>Chordata</taxon>
        <taxon>Craniata</taxon>
        <taxon>Vertebrata</taxon>
        <taxon>Euteleostomi</taxon>
        <taxon>Mammalia</taxon>
        <taxon>Eutheria</taxon>
        <taxon>Laurasiatheria</taxon>
        <taxon>Artiodactyla</taxon>
        <taxon>Ruminantia</taxon>
        <taxon>Pecora</taxon>
        <taxon>Bovidae</taxon>
        <taxon>Caprinae</taxon>
        <taxon>Capra</taxon>
    </lineage>
</organism>
<feature type="coiled-coil region" evidence="1">
    <location>
        <begin position="80"/>
        <end position="107"/>
    </location>
</feature>
<feature type="coiled-coil region" evidence="1">
    <location>
        <begin position="677"/>
        <end position="718"/>
    </location>
</feature>
<dbReference type="GO" id="GO:0061827">
    <property type="term" value="C:sperm head"/>
    <property type="evidence" value="ECO:0007669"/>
    <property type="project" value="Ensembl"/>
</dbReference>
<evidence type="ECO:0000256" key="1">
    <source>
        <dbReference type="SAM" id="Coils"/>
    </source>
</evidence>
<dbReference type="GO" id="GO:0007286">
    <property type="term" value="P:spermatid development"/>
    <property type="evidence" value="ECO:0007669"/>
    <property type="project" value="Ensembl"/>
</dbReference>
<dbReference type="Ensembl" id="ENSCHIT00000027136.1">
    <property type="protein sequence ID" value="ENSCHIP00000019321.1"/>
    <property type="gene ID" value="ENSCHIG00000018358.1"/>
</dbReference>
<dbReference type="AlphaFoldDB" id="A0A452F593"/>
<dbReference type="GO" id="GO:0036126">
    <property type="term" value="C:sperm flagellum"/>
    <property type="evidence" value="ECO:0007669"/>
    <property type="project" value="Ensembl"/>
</dbReference>
<dbReference type="PANTHER" id="PTHR18881:SF2">
    <property type="entry name" value="POLYAMINE-MODULATED FACTOR 1-BINDING PROTEIN 1"/>
    <property type="match status" value="1"/>
</dbReference>
<dbReference type="GO" id="GO:0005737">
    <property type="term" value="C:cytoplasm"/>
    <property type="evidence" value="ECO:0007669"/>
    <property type="project" value="Ensembl"/>
</dbReference>
<dbReference type="GeneTree" id="ENSGT00390000012700"/>
<reference evidence="3 4" key="1">
    <citation type="submission" date="2016-04" db="EMBL/GenBank/DDBJ databases">
        <title>Polished mammalian reference genomes with single-molecule sequencing and chromosome conformation capture applied to the Capra hircus genome.</title>
        <authorList>
            <person name="Bickhart D.M."/>
            <person name="Koren S."/>
            <person name="Rosen B."/>
            <person name="Hastie A."/>
            <person name="Liachko I."/>
            <person name="Sullivan S.T."/>
            <person name="Burton J."/>
            <person name="Sayre B.L."/>
            <person name="Huson H.J."/>
            <person name="Lee J."/>
            <person name="Lam E."/>
            <person name="Kelley C.M."/>
            <person name="Hutchison J.L."/>
            <person name="Zhou Y."/>
            <person name="Sun J."/>
            <person name="Crisa A."/>
            <person name="Schwartz J.C."/>
            <person name="Hammond J.A."/>
            <person name="Schroeder S.G."/>
            <person name="Liu G.E."/>
            <person name="Dunham M."/>
            <person name="Shendure J."/>
            <person name="Sonstegard T.S."/>
            <person name="Phillippy A.M."/>
            <person name="Van Tassell C.P."/>
            <person name="Smith T.P."/>
        </authorList>
    </citation>
    <scope>NUCLEOTIDE SEQUENCE [LARGE SCALE GENOMIC DNA]</scope>
</reference>
<proteinExistence type="predicted"/>
<dbReference type="GO" id="GO:0010467">
    <property type="term" value="P:gene expression"/>
    <property type="evidence" value="ECO:0007669"/>
    <property type="project" value="Ensembl"/>
</dbReference>
<dbReference type="EMBL" id="LWLT01000020">
    <property type="status" value="NOT_ANNOTATED_CDS"/>
    <property type="molecule type" value="Genomic_DNA"/>
</dbReference>
<feature type="region of interest" description="Disordered" evidence="2">
    <location>
        <begin position="482"/>
        <end position="505"/>
    </location>
</feature>
<dbReference type="SUPFAM" id="SSF57997">
    <property type="entry name" value="Tropomyosin"/>
    <property type="match status" value="1"/>
</dbReference>
<dbReference type="PANTHER" id="PTHR18881">
    <property type="entry name" value="POLYAMINE-MODULATED FACTOR 1-BINDING PROTEIN 1-RELATED"/>
    <property type="match status" value="1"/>
</dbReference>
<evidence type="ECO:0000256" key="2">
    <source>
        <dbReference type="SAM" id="MobiDB-lite"/>
    </source>
</evidence>
<feature type="coiled-coil region" evidence="1">
    <location>
        <begin position="513"/>
        <end position="628"/>
    </location>
</feature>
<dbReference type="STRING" id="9925.ENSCHIP00000019321"/>
<gene>
    <name evidence="3" type="primary">PMFBP1</name>
</gene>
<dbReference type="InterPro" id="IPR037391">
    <property type="entry name" value="PMF1-bd"/>
</dbReference>
<dbReference type="GO" id="GO:0008104">
    <property type="term" value="P:intracellular protein localization"/>
    <property type="evidence" value="ECO:0007669"/>
    <property type="project" value="Ensembl"/>
</dbReference>
<feature type="coiled-coil region" evidence="1">
    <location>
        <begin position="326"/>
        <end position="481"/>
    </location>
</feature>
<sequence length="921" mass="107744">MLKLKLQYFGHLIDRDVSSLNSKLLSLQADIKNLHNVCKRQGKTLQENQLCVEEAMMNSSHNKKPALAFEESHMNFEPNKQCHLRQLQQLKKKLLALQQELEFRTEELQTSYCSLLQYQSVLEKQTSDLVILHHHCKMKEDEVILYEEELGNHNENTGDKLHLAQEQLALAGDKIVSLERSLNLYRDKYQTSLSNIELLECQVKMLEGELSGIVGQEPENKGDHSKVRIYTSPCMIQEHQETLKRLSEVWQKVSEQDDLIQELRNKLACSNALVLEREEALIKLQADFASYTATHRHPPSSSEDCEDIKKILKHLQEQKDSQCLHVEEYQNLVKDLRMELESVSEQKKNIMKDMMKLELDLHGLREETSAHVERKEKEVIIMQRRLQELQTQFTETQKLGLKKDKLLQEKDEMLHELEKELAQVQNNLVKKEMELEKQQCMTNELEIAIQEERQDKCKAEYGHLRAEIKKLKECLEDAKQQQRLAGEAPGQALAPLPPTPWSPLHSQRLFSQNREHASSKSNLEEQLQEVTKLLEDKKEQLKKSKEQRKLVEQEFETFRLEGKRKEKMSIENMRKMEEENDNLKSQVKKFSIQLDTSLSKQNSTQQVNEELTNKITSQKEIIAGLKIQLDKAGEKEKQYLQTMISKDIYEELSRKSACCQDDLTQALEKLNHSTSETKNLHRSLTQAQERKLQLEEEIIAYEERMKKLNGELKKLQGFQQQSELEVRTFDKKLEDMSNQVLQWQKQHQCDLKMLAAKEEQLRAFQEEMCALKENLLADEKENIHSPPPRTSQDHRWDDRHPWNDQIMSNMEQWAKEQKAGITHVLKNSVTHTHLHNVMVHLQKENKKLKHEIEEKKLKAAPSRVYAKALCQSKTEPTIRGKVYGTLGWRGITQDVSQRMDITKFVGIPHSNLFYCGWILFN</sequence>
<dbReference type="GO" id="GO:0120212">
    <property type="term" value="C:sperm head-tail coupling apparatus"/>
    <property type="evidence" value="ECO:0007669"/>
    <property type="project" value="Ensembl"/>
</dbReference>
<evidence type="ECO:0000313" key="4">
    <source>
        <dbReference type="Proteomes" id="UP000291000"/>
    </source>
</evidence>
<accession>A0A452F593</accession>
<keyword evidence="4" id="KW-1185">Reference proteome</keyword>
<dbReference type="GO" id="GO:0032880">
    <property type="term" value="P:regulation of protein localization"/>
    <property type="evidence" value="ECO:0007669"/>
    <property type="project" value="Ensembl"/>
</dbReference>
<dbReference type="Proteomes" id="UP000291000">
    <property type="component" value="Chromosome 18"/>
</dbReference>
<name>A0A452F593_CAPHI</name>
<dbReference type="Bgee" id="ENSCHIG00000018358">
    <property type="expression patterns" value="Expressed in cerebellum and 1 other cell type or tissue"/>
</dbReference>
<reference evidence="3" key="2">
    <citation type="submission" date="2025-08" db="UniProtKB">
        <authorList>
            <consortium name="Ensembl"/>
        </authorList>
    </citation>
    <scope>IDENTIFICATION</scope>
</reference>
<dbReference type="GO" id="GO:0065003">
    <property type="term" value="P:protein-containing complex assembly"/>
    <property type="evidence" value="ECO:0007669"/>
    <property type="project" value="Ensembl"/>
</dbReference>
<protein>
    <submittedName>
        <fullName evidence="3">Polyamine modulated factor 1 binding protein 1</fullName>
    </submittedName>
</protein>